<dbReference type="Gene3D" id="3.40.630.10">
    <property type="entry name" value="Zn peptidases"/>
    <property type="match status" value="1"/>
</dbReference>
<comment type="cofactor">
    <cofactor evidence="2">
        <name>Zn(2+)</name>
        <dbReference type="ChEBI" id="CHEBI:29105"/>
    </cofactor>
</comment>
<comment type="caution">
    <text evidence="9">The sequence shown here is derived from an EMBL/GenBank/DDBJ whole genome shotgun (WGS) entry which is preliminary data.</text>
</comment>
<dbReference type="InterPro" id="IPR036264">
    <property type="entry name" value="Bact_exopeptidase_dim_dom"/>
</dbReference>
<dbReference type="Pfam" id="PF01546">
    <property type="entry name" value="Peptidase_M20"/>
    <property type="match status" value="1"/>
</dbReference>
<keyword evidence="7" id="KW-0170">Cobalt</keyword>
<dbReference type="PANTHER" id="PTHR43808">
    <property type="entry name" value="ACETYLORNITHINE DEACETYLASE"/>
    <property type="match status" value="1"/>
</dbReference>
<evidence type="ECO:0000256" key="6">
    <source>
        <dbReference type="ARBA" id="ARBA00022833"/>
    </source>
</evidence>
<dbReference type="CDD" id="cd03895">
    <property type="entry name" value="M20_ArgE_DapE-like"/>
    <property type="match status" value="1"/>
</dbReference>
<dbReference type="EMBL" id="JACTVA010000034">
    <property type="protein sequence ID" value="MBC9208552.1"/>
    <property type="molecule type" value="Genomic_DNA"/>
</dbReference>
<dbReference type="InterPro" id="IPR010182">
    <property type="entry name" value="ArgE/DapE"/>
</dbReference>
<dbReference type="SUPFAM" id="SSF55031">
    <property type="entry name" value="Bacterial exopeptidase dimerisation domain"/>
    <property type="match status" value="1"/>
</dbReference>
<comment type="cofactor">
    <cofactor evidence="1">
        <name>Co(2+)</name>
        <dbReference type="ChEBI" id="CHEBI:48828"/>
    </cofactor>
</comment>
<evidence type="ECO:0000256" key="5">
    <source>
        <dbReference type="ARBA" id="ARBA00022801"/>
    </source>
</evidence>
<keyword evidence="4" id="KW-0479">Metal-binding</keyword>
<sequence length="437" mass="47010">MADETGGTDMMARLRRAVEAGHEQQVAFLAEMVRFPSLRGQEAPLQDWIAHQLAARGYAVDRFTLADVPLTAHPKASPMVEVDPAGSVQVAAMHRAATPGGRSLILQGHIDVVPTGPHEMWTYPPFSATIRDGWMYGRGAYDMKAGVSCMIFALDALRAAGLEPAADVCVQTVTEEESTGNGALATLLRGYRADACFIPESTGQTLTRAQSGALWFRLRVLGSPVHVMVAQAGSNAILSACDMIRALQEHTVALNAAARSDPWFGEVQDPIKFNPGVIRGGDWASSTPAWCEVDCRIGLLPGAEVADAKAGVEQAIRTAAQRDPFLANNPPAIEWIGFEADGAVLEPGGEAEQLLARIHQQLHGKPVPTRLSTAVNDTRFYSLYYDIAALCYGPDGEGPHAFDERVRLDSLKETTLAMALFIAEWCGVVPLRQQKAA</sequence>
<dbReference type="Proteomes" id="UP000626026">
    <property type="component" value="Unassembled WGS sequence"/>
</dbReference>
<dbReference type="Pfam" id="PF07687">
    <property type="entry name" value="M20_dimer"/>
    <property type="match status" value="1"/>
</dbReference>
<evidence type="ECO:0000256" key="3">
    <source>
        <dbReference type="ARBA" id="ARBA00006247"/>
    </source>
</evidence>
<dbReference type="PANTHER" id="PTHR43808:SF25">
    <property type="entry name" value="PEPTIDASE M20 DIMERISATION DOMAIN-CONTAINING PROTEIN"/>
    <property type="match status" value="1"/>
</dbReference>
<gene>
    <name evidence="9" type="ORF">IBL26_17015</name>
</gene>
<keyword evidence="6" id="KW-0862">Zinc</keyword>
<evidence type="ECO:0000313" key="10">
    <source>
        <dbReference type="Proteomes" id="UP000626026"/>
    </source>
</evidence>
<evidence type="ECO:0000256" key="1">
    <source>
        <dbReference type="ARBA" id="ARBA00001941"/>
    </source>
</evidence>
<comment type="similarity">
    <text evidence="3">Belongs to the peptidase M20A family.</text>
</comment>
<protein>
    <submittedName>
        <fullName evidence="9">ArgE/DapE family deacylase</fullName>
    </submittedName>
</protein>
<keyword evidence="10" id="KW-1185">Reference proteome</keyword>
<reference evidence="9 10" key="1">
    <citation type="journal article" date="2013" name="Int. J. Syst. Evol. Microbiol.">
        <title>Roseomonas aerophila sp. nov., isolated from air.</title>
        <authorList>
            <person name="Kim S.J."/>
            <person name="Weon H.Y."/>
            <person name="Ahn J.H."/>
            <person name="Hong S.B."/>
            <person name="Seok S.J."/>
            <person name="Whang K.S."/>
            <person name="Kwon S.W."/>
        </authorList>
    </citation>
    <scope>NUCLEOTIDE SEQUENCE [LARGE SCALE GENOMIC DNA]</scope>
    <source>
        <strain evidence="9 10">NBRC 108923</strain>
    </source>
</reference>
<evidence type="ECO:0000256" key="2">
    <source>
        <dbReference type="ARBA" id="ARBA00001947"/>
    </source>
</evidence>
<evidence type="ECO:0000256" key="4">
    <source>
        <dbReference type="ARBA" id="ARBA00022723"/>
    </source>
</evidence>
<evidence type="ECO:0000256" key="7">
    <source>
        <dbReference type="ARBA" id="ARBA00023285"/>
    </source>
</evidence>
<feature type="domain" description="Peptidase M20 dimerisation" evidence="8">
    <location>
        <begin position="209"/>
        <end position="322"/>
    </location>
</feature>
<evidence type="ECO:0000313" key="9">
    <source>
        <dbReference type="EMBL" id="MBC9208552.1"/>
    </source>
</evidence>
<dbReference type="RefSeq" id="WP_187785703.1">
    <property type="nucleotide sequence ID" value="NZ_JACTVA010000034.1"/>
</dbReference>
<keyword evidence="5" id="KW-0378">Hydrolase</keyword>
<organism evidence="9 10">
    <name type="scientific">Teichococcus aerophilus</name>
    <dbReference type="NCBI Taxonomy" id="1224513"/>
    <lineage>
        <taxon>Bacteria</taxon>
        <taxon>Pseudomonadati</taxon>
        <taxon>Pseudomonadota</taxon>
        <taxon>Alphaproteobacteria</taxon>
        <taxon>Acetobacterales</taxon>
        <taxon>Roseomonadaceae</taxon>
        <taxon>Roseomonas</taxon>
    </lineage>
</organism>
<dbReference type="InterPro" id="IPR050072">
    <property type="entry name" value="Peptidase_M20A"/>
</dbReference>
<dbReference type="SUPFAM" id="SSF53187">
    <property type="entry name" value="Zn-dependent exopeptidases"/>
    <property type="match status" value="1"/>
</dbReference>
<dbReference type="InterPro" id="IPR011650">
    <property type="entry name" value="Peptidase_M20_dimer"/>
</dbReference>
<dbReference type="NCBIfam" id="NF005306">
    <property type="entry name" value="PRK06837.1"/>
    <property type="match status" value="1"/>
</dbReference>
<accession>A0ABR7RR73</accession>
<name>A0ABR7RR73_9PROT</name>
<dbReference type="InterPro" id="IPR002933">
    <property type="entry name" value="Peptidase_M20"/>
</dbReference>
<dbReference type="Gene3D" id="3.30.70.360">
    <property type="match status" value="1"/>
</dbReference>
<dbReference type="InterPro" id="IPR033687">
    <property type="entry name" value="YodQ-like"/>
</dbReference>
<proteinExistence type="inferred from homology"/>
<dbReference type="NCBIfam" id="TIGR01910">
    <property type="entry name" value="DapE-ArgE"/>
    <property type="match status" value="1"/>
</dbReference>
<evidence type="ECO:0000259" key="8">
    <source>
        <dbReference type="Pfam" id="PF07687"/>
    </source>
</evidence>